<comment type="caution">
    <text evidence="4">The sequence shown here is derived from an EMBL/GenBank/DDBJ whole genome shotgun (WGS) entry which is preliminary data.</text>
</comment>
<dbReference type="CDD" id="cd01647">
    <property type="entry name" value="RT_LTR"/>
    <property type="match status" value="1"/>
</dbReference>
<dbReference type="InterPro" id="IPR050951">
    <property type="entry name" value="Retrovirus_Pol_polyprotein"/>
</dbReference>
<dbReference type="Gene3D" id="3.30.70.270">
    <property type="match status" value="2"/>
</dbReference>
<dbReference type="InterPro" id="IPR043502">
    <property type="entry name" value="DNA/RNA_pol_sf"/>
</dbReference>
<proteinExistence type="predicted"/>
<dbReference type="PANTHER" id="PTHR37984">
    <property type="entry name" value="PROTEIN CBG26694"/>
    <property type="match status" value="1"/>
</dbReference>
<dbReference type="OrthoDB" id="1750432at2759"/>
<reference evidence="4" key="1">
    <citation type="submission" date="2022-07" db="EMBL/GenBank/DDBJ databases">
        <title>The genome of Lyophyllum shimeji provides insight into the initial evolution of ectomycorrhizal fungal genome.</title>
        <authorList>
            <person name="Kobayashi Y."/>
            <person name="Shibata T."/>
            <person name="Hirakawa H."/>
            <person name="Shigenobu S."/>
            <person name="Nishiyama T."/>
            <person name="Yamada A."/>
            <person name="Hasebe M."/>
            <person name="Kawaguchi M."/>
        </authorList>
    </citation>
    <scope>NUCLEOTIDE SEQUENCE</scope>
    <source>
        <strain evidence="4">AT787</strain>
    </source>
</reference>
<name>A0A9P3PZ74_LYOSH</name>
<dbReference type="InterPro" id="IPR041577">
    <property type="entry name" value="RT_RNaseH_2"/>
</dbReference>
<gene>
    <name evidence="4" type="ORF">LshimejAT787_1800420</name>
</gene>
<dbReference type="SUPFAM" id="SSF56672">
    <property type="entry name" value="DNA/RNA polymerases"/>
    <property type="match status" value="1"/>
</dbReference>
<evidence type="ECO:0000313" key="5">
    <source>
        <dbReference type="Proteomes" id="UP001063166"/>
    </source>
</evidence>
<dbReference type="Proteomes" id="UP001063166">
    <property type="component" value="Unassembled WGS sequence"/>
</dbReference>
<protein>
    <submittedName>
        <fullName evidence="4">DNA RNA polymerase</fullName>
    </submittedName>
</protein>
<dbReference type="Pfam" id="PF17919">
    <property type="entry name" value="RT_RNaseH_2"/>
    <property type="match status" value="1"/>
</dbReference>
<evidence type="ECO:0000313" key="4">
    <source>
        <dbReference type="EMBL" id="GLB44705.1"/>
    </source>
</evidence>
<dbReference type="AlphaFoldDB" id="A0A9P3PZ74"/>
<dbReference type="InterPro" id="IPR000477">
    <property type="entry name" value="RT_dom"/>
</dbReference>
<dbReference type="Pfam" id="PF00078">
    <property type="entry name" value="RVT_1"/>
    <property type="match status" value="1"/>
</dbReference>
<keyword evidence="1" id="KW-0511">Multifunctional enzyme</keyword>
<feature type="region of interest" description="Disordered" evidence="2">
    <location>
        <begin position="37"/>
        <end position="67"/>
    </location>
</feature>
<evidence type="ECO:0000259" key="3">
    <source>
        <dbReference type="PROSITE" id="PS50878"/>
    </source>
</evidence>
<dbReference type="PROSITE" id="PS50878">
    <property type="entry name" value="RT_POL"/>
    <property type="match status" value="1"/>
</dbReference>
<dbReference type="EMBL" id="BRPK01000018">
    <property type="protein sequence ID" value="GLB44705.1"/>
    <property type="molecule type" value="Genomic_DNA"/>
</dbReference>
<dbReference type="Gene3D" id="3.10.10.10">
    <property type="entry name" value="HIV Type 1 Reverse Transcriptase, subunit A, domain 1"/>
    <property type="match status" value="1"/>
</dbReference>
<sequence length="541" mass="62483">MNFERKTFKKQKRPIYRLSVADESEFNLIKLRERFDHPPKGDGTASLRAAHDLDKTKSANSGRLTPEDYPRLRQQWYDEFEDMVCGTKPQLPPWREVNHEIHLIDDTKQYTYHAPRCPMSLRDEFYAKVNRYVEAKWWEPRSVKQAAPLLCIPKKDGSLRTPLDARQRNDNTIKDVTPLPDQEVIREDVARAKVRSKIDLTDAYEQVRIRNEDVGKTAFATIAGTYVSNIMQIGDCNAPATFQRLMTSIFRDVIGKFMHVYLDDIFVYSESIEEHESHLRIVFERLREQSLYLKWKKCELYADKVDCLGHIIDDQGIHPDADKLARIRDWRTPRNYNDVQRFVGLVNYVGSFLPDVSAYTGPLMAMTQNGTPFYWRPIHQRCFDMIKHICCSTPIIRPIQPKTGEPIWVICDASTTGVGAMYGQGPTWAQCRPAGFMSKKFTSAQQNYAVHELETLAILEALIKWEDKLGSTEDNAKGVLLRTRWLRQGIETPSKKPSKSDQATAEEMPYALSVGLGFPRPAQLTSPYLPYSELWDRVRTH</sequence>
<keyword evidence="5" id="KW-1185">Reference proteome</keyword>
<evidence type="ECO:0000256" key="2">
    <source>
        <dbReference type="SAM" id="MobiDB-lite"/>
    </source>
</evidence>
<dbReference type="InterPro" id="IPR043128">
    <property type="entry name" value="Rev_trsase/Diguanyl_cyclase"/>
</dbReference>
<dbReference type="GO" id="GO:0003824">
    <property type="term" value="F:catalytic activity"/>
    <property type="evidence" value="ECO:0007669"/>
    <property type="project" value="UniProtKB-KW"/>
</dbReference>
<accession>A0A9P3PZ74</accession>
<evidence type="ECO:0000256" key="1">
    <source>
        <dbReference type="ARBA" id="ARBA00023268"/>
    </source>
</evidence>
<feature type="domain" description="Reverse transcriptase" evidence="3">
    <location>
        <begin position="133"/>
        <end position="312"/>
    </location>
</feature>
<dbReference type="PANTHER" id="PTHR37984:SF5">
    <property type="entry name" value="PROTEIN NYNRIN-LIKE"/>
    <property type="match status" value="1"/>
</dbReference>
<organism evidence="4 5">
    <name type="scientific">Lyophyllum shimeji</name>
    <name type="common">Hon-shimeji</name>
    <name type="synonym">Tricholoma shimeji</name>
    <dbReference type="NCBI Taxonomy" id="47721"/>
    <lineage>
        <taxon>Eukaryota</taxon>
        <taxon>Fungi</taxon>
        <taxon>Dikarya</taxon>
        <taxon>Basidiomycota</taxon>
        <taxon>Agaricomycotina</taxon>
        <taxon>Agaricomycetes</taxon>
        <taxon>Agaricomycetidae</taxon>
        <taxon>Agaricales</taxon>
        <taxon>Tricholomatineae</taxon>
        <taxon>Lyophyllaceae</taxon>
        <taxon>Lyophyllum</taxon>
    </lineage>
</organism>